<dbReference type="EMBL" id="MHWM01000016">
    <property type="protein sequence ID" value="OHB08902.1"/>
    <property type="molecule type" value="Genomic_DNA"/>
</dbReference>
<evidence type="ECO:0008006" key="4">
    <source>
        <dbReference type="Google" id="ProtNLM"/>
    </source>
</evidence>
<dbReference type="Proteomes" id="UP000177096">
    <property type="component" value="Unassembled WGS sequence"/>
</dbReference>
<dbReference type="AlphaFoldDB" id="A0A1G2UI92"/>
<organism evidence="2 3">
    <name type="scientific">Candidatus Zambryskibacteria bacterium RIFCSPLOWO2_02_FULL_39_14</name>
    <dbReference type="NCBI Taxonomy" id="1802769"/>
    <lineage>
        <taxon>Bacteria</taxon>
        <taxon>Candidatus Zambryskiibacteriota</taxon>
    </lineage>
</organism>
<sequence>MDEERKDRIGELNDTLYSRTRYKDPLDKRTPVKEVDFPDVEGKWQTPELDEILKYERVAPEIHPLMKKIFIFALLFFVATVGVATFIFTGGANFISSKNVDINVLGPTIISAGEILELGVSISNTNNADLELANLSIQYPQGSRNSDNTLESLTYTKDDLGVINAGGEAVRNVRVVLLGSAGETKEIKFSVEYKVKGSNATFYKDKIFEITIGNAPITLTVESPPSITSGDSFSTVVSVTLNSTDIFRNVILKAEYPHGYSPTSATPEAVDNDSIWSLGDMSPGDKKIIILRGQLVGEDEEERTFRFYVGVSDSSSISPNLKIIVASLLNTIAIDRPYIDLNVALNGEGVPVYMAPAARPVTAVIRFKNNLPDKLLNPRLEVRLSGMALDKLSVSARNSGTYDSQNNSVTWNLTNPTGALELVPGESGQVSFVFSSLSALSLTEGTHDIILNFVFTGVPVGAVGQRPLTTNEARTVRISSQVNLSSRILRSLGPFANQGPIPPKVGEETTYTAILSVGNTRGDLKDAKVTAKLGVGVNWLGAQSVAGENISYNDESKTVTWDLGTLPSGSGFSSNAREVAFQISLIPSLSQVGVAPVLINNIIFSGRDTLNGDIITTNNPILNTRLTNDPVFIQGDDIVVK</sequence>
<keyword evidence="1" id="KW-0472">Membrane</keyword>
<evidence type="ECO:0000313" key="2">
    <source>
        <dbReference type="EMBL" id="OHB08902.1"/>
    </source>
</evidence>
<evidence type="ECO:0000256" key="1">
    <source>
        <dbReference type="SAM" id="Phobius"/>
    </source>
</evidence>
<accession>A0A1G2UI92</accession>
<gene>
    <name evidence="2" type="ORF">A3I86_02200</name>
</gene>
<proteinExistence type="predicted"/>
<comment type="caution">
    <text evidence="2">The sequence shown here is derived from an EMBL/GenBank/DDBJ whole genome shotgun (WGS) entry which is preliminary data.</text>
</comment>
<keyword evidence="1" id="KW-1133">Transmembrane helix</keyword>
<name>A0A1G2UI92_9BACT</name>
<protein>
    <recommendedName>
        <fullName evidence="4">DUF11 domain-containing protein</fullName>
    </recommendedName>
</protein>
<feature type="transmembrane region" description="Helical" evidence="1">
    <location>
        <begin position="69"/>
        <end position="88"/>
    </location>
</feature>
<evidence type="ECO:0000313" key="3">
    <source>
        <dbReference type="Proteomes" id="UP000177096"/>
    </source>
</evidence>
<reference evidence="2 3" key="1">
    <citation type="journal article" date="2016" name="Nat. Commun.">
        <title>Thousands of microbial genomes shed light on interconnected biogeochemical processes in an aquifer system.</title>
        <authorList>
            <person name="Anantharaman K."/>
            <person name="Brown C.T."/>
            <person name="Hug L.A."/>
            <person name="Sharon I."/>
            <person name="Castelle C.J."/>
            <person name="Probst A.J."/>
            <person name="Thomas B.C."/>
            <person name="Singh A."/>
            <person name="Wilkins M.J."/>
            <person name="Karaoz U."/>
            <person name="Brodie E.L."/>
            <person name="Williams K.H."/>
            <person name="Hubbard S.S."/>
            <person name="Banfield J.F."/>
        </authorList>
    </citation>
    <scope>NUCLEOTIDE SEQUENCE [LARGE SCALE GENOMIC DNA]</scope>
</reference>
<keyword evidence="1" id="KW-0812">Transmembrane</keyword>